<sequence>MIRALILYLLNIKPSHGYNIQRFIEVNGIDKWSRIQSGSIYYALDKLEKEGYIYTLKEERNGARIRKIYDITDAGKEELRNALKKELEKPIAGAESDKFMIYSMINKLTKEEITASVEKHLKVLREKKVWWEKGKKIKITEKSLKLEVLNFDMVISNLDYQIKWHEALLEQLDQVIESDNAQEQLISNVDFSTLNDVNYNDIDCEKYAKIEKFKAKIMQNPTDNLEQKLNEFIKLLTQK</sequence>
<name>A0A1V4IVS0_9CLOT</name>
<gene>
    <name evidence="2" type="ORF">CLORY_06880</name>
</gene>
<dbReference type="RefSeq" id="WP_079422148.1">
    <property type="nucleotide sequence ID" value="NZ_MZGV01000005.1"/>
</dbReference>
<evidence type="ECO:0000313" key="2">
    <source>
        <dbReference type="EMBL" id="OPJ64141.1"/>
    </source>
</evidence>
<keyword evidence="3" id="KW-1185">Reference proteome</keyword>
<reference evidence="2 3" key="1">
    <citation type="submission" date="2017-03" db="EMBL/GenBank/DDBJ databases">
        <title>Genome sequence of Clostridium oryzae DSM 28571.</title>
        <authorList>
            <person name="Poehlein A."/>
            <person name="Daniel R."/>
        </authorList>
    </citation>
    <scope>NUCLEOTIDE SEQUENCE [LARGE SCALE GENOMIC DNA]</scope>
    <source>
        <strain evidence="2 3">DSM 28571</strain>
    </source>
</reference>
<dbReference type="PANTHER" id="PTHR43252:SF7">
    <property type="entry name" value="TRANSCRIPTIONAL REGULATOR YQJI"/>
    <property type="match status" value="1"/>
</dbReference>
<dbReference type="Pfam" id="PF03551">
    <property type="entry name" value="PadR"/>
    <property type="match status" value="1"/>
</dbReference>
<feature type="domain" description="Transcription regulator PadR N-terminal" evidence="1">
    <location>
        <begin position="6"/>
        <end position="80"/>
    </location>
</feature>
<dbReference type="InterPro" id="IPR005149">
    <property type="entry name" value="Tscrpt_reg_PadR_N"/>
</dbReference>
<dbReference type="SUPFAM" id="SSF46785">
    <property type="entry name" value="Winged helix' DNA-binding domain"/>
    <property type="match status" value="1"/>
</dbReference>
<dbReference type="STRING" id="1450648.CLORY_06880"/>
<dbReference type="OrthoDB" id="9808762at2"/>
<accession>A0A1V4IVS0</accession>
<evidence type="ECO:0000259" key="1">
    <source>
        <dbReference type="Pfam" id="PF03551"/>
    </source>
</evidence>
<dbReference type="InterPro" id="IPR036390">
    <property type="entry name" value="WH_DNA-bd_sf"/>
</dbReference>
<dbReference type="Gene3D" id="1.10.10.10">
    <property type="entry name" value="Winged helix-like DNA-binding domain superfamily/Winged helix DNA-binding domain"/>
    <property type="match status" value="1"/>
</dbReference>
<proteinExistence type="predicted"/>
<dbReference type="EMBL" id="MZGV01000005">
    <property type="protein sequence ID" value="OPJ64141.1"/>
    <property type="molecule type" value="Genomic_DNA"/>
</dbReference>
<comment type="caution">
    <text evidence="2">The sequence shown here is derived from an EMBL/GenBank/DDBJ whole genome shotgun (WGS) entry which is preliminary data.</text>
</comment>
<dbReference type="AlphaFoldDB" id="A0A1V4IVS0"/>
<dbReference type="Proteomes" id="UP000190080">
    <property type="component" value="Unassembled WGS sequence"/>
</dbReference>
<protein>
    <submittedName>
        <fullName evidence="2">Transcriptional regulator PadR-like family protein</fullName>
    </submittedName>
</protein>
<dbReference type="PANTHER" id="PTHR43252">
    <property type="entry name" value="TRANSCRIPTIONAL REGULATOR YQJI"/>
    <property type="match status" value="1"/>
</dbReference>
<organism evidence="2 3">
    <name type="scientific">Clostridium oryzae</name>
    <dbReference type="NCBI Taxonomy" id="1450648"/>
    <lineage>
        <taxon>Bacteria</taxon>
        <taxon>Bacillati</taxon>
        <taxon>Bacillota</taxon>
        <taxon>Clostridia</taxon>
        <taxon>Eubacteriales</taxon>
        <taxon>Clostridiaceae</taxon>
        <taxon>Clostridium</taxon>
    </lineage>
</organism>
<dbReference type="InterPro" id="IPR036388">
    <property type="entry name" value="WH-like_DNA-bd_sf"/>
</dbReference>
<evidence type="ECO:0000313" key="3">
    <source>
        <dbReference type="Proteomes" id="UP000190080"/>
    </source>
</evidence>